<evidence type="ECO:0000313" key="4">
    <source>
        <dbReference type="Proteomes" id="UP001206128"/>
    </source>
</evidence>
<sequence length="477" mass="48434">MQPAPTPDGPTPDSPTPAGPTPAGTGQAGRRRTGRTATAPAPSDRPGQPGQSNQPGQSGQAGQAGQAGASAGSDSGSGVDSGRQGIADVLALFRRNAALTRAEVMNQSGLARSTVTQRLAALLDSGLIAPAGESASTGGRRPEQFAFHARGGMLLVCDTGASGLRAAVCDLSGEVLLERTAAINIADGPGPVLDLVGRIFADLRREVFATPELAGQVGPRVCGVAMSVPGPVEFDAGRAVSPPIMTGWDGFGIGDHLSERYGCPVVVDNDVNVMALGEQRACFPEVEHLLMVKAGTGVGSGIVNEGRILRGADGAAGDIGHLPASVPGDTDPPACRCGNIGCVEAYAGGWALARDLAAQGFDVPTVDHVVALVRAGEPAAVQLARQAGRLLGEAIAGAVSLLNPSVVVLGGQLATADEQVLAGVRERVYQRSLPLATRNLTITRTRLGPRGGLTGLAHLLTDTIFAPSQIHLMLTPH</sequence>
<dbReference type="InterPro" id="IPR036388">
    <property type="entry name" value="WH-like_DNA-bd_sf"/>
</dbReference>
<keyword evidence="3" id="KW-0808">Transferase</keyword>
<dbReference type="SUPFAM" id="SSF53067">
    <property type="entry name" value="Actin-like ATPase domain"/>
    <property type="match status" value="1"/>
</dbReference>
<dbReference type="PANTHER" id="PTHR18964:SF173">
    <property type="entry name" value="GLUCOKINASE"/>
    <property type="match status" value="1"/>
</dbReference>
<comment type="caution">
    <text evidence="3">The sequence shown here is derived from an EMBL/GenBank/DDBJ whole genome shotgun (WGS) entry which is preliminary data.</text>
</comment>
<organism evidence="3 4">
    <name type="scientific">Goodfellowiella coeruleoviolacea</name>
    <dbReference type="NCBI Taxonomy" id="334858"/>
    <lineage>
        <taxon>Bacteria</taxon>
        <taxon>Bacillati</taxon>
        <taxon>Actinomycetota</taxon>
        <taxon>Actinomycetes</taxon>
        <taxon>Pseudonocardiales</taxon>
        <taxon>Pseudonocardiaceae</taxon>
        <taxon>Goodfellowiella</taxon>
    </lineage>
</organism>
<reference evidence="3" key="1">
    <citation type="submission" date="2022-06" db="EMBL/GenBank/DDBJ databases">
        <title>Genomic Encyclopedia of Archaeal and Bacterial Type Strains, Phase II (KMG-II): from individual species to whole genera.</title>
        <authorList>
            <person name="Goeker M."/>
        </authorList>
    </citation>
    <scope>NUCLEOTIDE SEQUENCE</scope>
    <source>
        <strain evidence="3">DSM 43935</strain>
    </source>
</reference>
<dbReference type="GO" id="GO:0016301">
    <property type="term" value="F:kinase activity"/>
    <property type="evidence" value="ECO:0007669"/>
    <property type="project" value="UniProtKB-KW"/>
</dbReference>
<dbReference type="Proteomes" id="UP001206128">
    <property type="component" value="Unassembled WGS sequence"/>
</dbReference>
<keyword evidence="4" id="KW-1185">Reference proteome</keyword>
<protein>
    <submittedName>
        <fullName evidence="3">Sugar kinase of the NBD/HSP70 family, may containing an N-terminal HTH domain</fullName>
    </submittedName>
</protein>
<accession>A0AAE3GGB8</accession>
<evidence type="ECO:0000256" key="1">
    <source>
        <dbReference type="ARBA" id="ARBA00006479"/>
    </source>
</evidence>
<dbReference type="RefSeq" id="WP_253773086.1">
    <property type="nucleotide sequence ID" value="NZ_JAMTCK010000008.1"/>
</dbReference>
<gene>
    <name evidence="3" type="ORF">LX83_003702</name>
</gene>
<feature type="region of interest" description="Disordered" evidence="2">
    <location>
        <begin position="1"/>
        <end position="81"/>
    </location>
</feature>
<dbReference type="SUPFAM" id="SSF46785">
    <property type="entry name" value="Winged helix' DNA-binding domain"/>
    <property type="match status" value="1"/>
</dbReference>
<keyword evidence="3" id="KW-0418">Kinase</keyword>
<dbReference type="Pfam" id="PF00480">
    <property type="entry name" value="ROK"/>
    <property type="match status" value="1"/>
</dbReference>
<evidence type="ECO:0000256" key="2">
    <source>
        <dbReference type="SAM" id="MobiDB-lite"/>
    </source>
</evidence>
<dbReference type="AlphaFoldDB" id="A0AAE3GGB8"/>
<evidence type="ECO:0000313" key="3">
    <source>
        <dbReference type="EMBL" id="MCP2166830.1"/>
    </source>
</evidence>
<dbReference type="InterPro" id="IPR000600">
    <property type="entry name" value="ROK"/>
</dbReference>
<feature type="compositionally biased region" description="Pro residues" evidence="2">
    <location>
        <begin position="1"/>
        <end position="20"/>
    </location>
</feature>
<comment type="similarity">
    <text evidence="1">Belongs to the ROK (NagC/XylR) family.</text>
</comment>
<dbReference type="EMBL" id="JAMTCK010000008">
    <property type="protein sequence ID" value="MCP2166830.1"/>
    <property type="molecule type" value="Genomic_DNA"/>
</dbReference>
<dbReference type="Pfam" id="PF13412">
    <property type="entry name" value="HTH_24"/>
    <property type="match status" value="1"/>
</dbReference>
<dbReference type="Gene3D" id="3.30.420.40">
    <property type="match status" value="2"/>
</dbReference>
<dbReference type="PANTHER" id="PTHR18964">
    <property type="entry name" value="ROK (REPRESSOR, ORF, KINASE) FAMILY"/>
    <property type="match status" value="1"/>
</dbReference>
<dbReference type="InterPro" id="IPR043129">
    <property type="entry name" value="ATPase_NBD"/>
</dbReference>
<name>A0AAE3GGB8_9PSEU</name>
<dbReference type="Gene3D" id="1.10.10.10">
    <property type="entry name" value="Winged helix-like DNA-binding domain superfamily/Winged helix DNA-binding domain"/>
    <property type="match status" value="1"/>
</dbReference>
<dbReference type="InterPro" id="IPR036390">
    <property type="entry name" value="WH_DNA-bd_sf"/>
</dbReference>
<proteinExistence type="inferred from homology"/>
<feature type="compositionally biased region" description="Low complexity" evidence="2">
    <location>
        <begin position="35"/>
        <end position="81"/>
    </location>
</feature>